<keyword evidence="5 7" id="KW-1133">Transmembrane helix</keyword>
<keyword evidence="9" id="KW-1185">Reference proteome</keyword>
<comment type="subcellular location">
    <subcellularLocation>
        <location evidence="1">Cell membrane</location>
        <topology evidence="1">Multi-pass membrane protein</topology>
    </subcellularLocation>
</comment>
<evidence type="ECO:0000256" key="3">
    <source>
        <dbReference type="ARBA" id="ARBA00022475"/>
    </source>
</evidence>
<comment type="similarity">
    <text evidence="2">Belongs to the UPF0410 family.</text>
</comment>
<name>A0A265N907_9BACI</name>
<evidence type="ECO:0000256" key="6">
    <source>
        <dbReference type="ARBA" id="ARBA00023136"/>
    </source>
</evidence>
<evidence type="ECO:0000313" key="9">
    <source>
        <dbReference type="Proteomes" id="UP000216498"/>
    </source>
</evidence>
<dbReference type="Pfam" id="PF04226">
    <property type="entry name" value="Transgly_assoc"/>
    <property type="match status" value="1"/>
</dbReference>
<feature type="transmembrane region" description="Helical" evidence="7">
    <location>
        <begin position="29"/>
        <end position="48"/>
    </location>
</feature>
<evidence type="ECO:0000256" key="1">
    <source>
        <dbReference type="ARBA" id="ARBA00004651"/>
    </source>
</evidence>
<feature type="transmembrane region" description="Helical" evidence="7">
    <location>
        <begin position="60"/>
        <end position="78"/>
    </location>
</feature>
<keyword evidence="4 7" id="KW-0812">Transmembrane</keyword>
<proteinExistence type="inferred from homology"/>
<dbReference type="Proteomes" id="UP000216498">
    <property type="component" value="Unassembled WGS sequence"/>
</dbReference>
<evidence type="ECO:0008006" key="10">
    <source>
        <dbReference type="Google" id="ProtNLM"/>
    </source>
</evidence>
<sequence length="85" mass="8889">MMQLLLYIIVAVVIGLIMAAIFGFKIAGGWPGAIIAGLLGAWIGDVLIRELGPTIGGEHILPAVIGSFVVILIIGLLGRRANIRT</sequence>
<protein>
    <recommendedName>
        <fullName evidence="10">GlsB/YeaQ/YmgE family stress response membrane protein</fullName>
    </recommendedName>
</protein>
<dbReference type="OrthoDB" id="2707109at2"/>
<reference evidence="8 9" key="1">
    <citation type="submission" date="2017-08" db="EMBL/GenBank/DDBJ databases">
        <title>Virgibacillus indicus sp. nov. and Virgibacillus profoundi sp. nov, two moderately halophilic bacteria isolated from marine sediment by using the Microfluidic Streak Plate.</title>
        <authorList>
            <person name="Xu B."/>
            <person name="Hu B."/>
            <person name="Wang J."/>
            <person name="Zhu Y."/>
            <person name="Huang L."/>
            <person name="Du W."/>
            <person name="Huang Y."/>
        </authorList>
    </citation>
    <scope>NUCLEOTIDE SEQUENCE [LARGE SCALE GENOMIC DNA]</scope>
    <source>
        <strain evidence="8 9">IO3-P2-C2</strain>
    </source>
</reference>
<dbReference type="AlphaFoldDB" id="A0A265N907"/>
<evidence type="ECO:0000256" key="5">
    <source>
        <dbReference type="ARBA" id="ARBA00022989"/>
    </source>
</evidence>
<evidence type="ECO:0000256" key="4">
    <source>
        <dbReference type="ARBA" id="ARBA00022692"/>
    </source>
</evidence>
<dbReference type="InterPro" id="IPR007341">
    <property type="entry name" value="Transgly_assoc"/>
</dbReference>
<keyword evidence="3" id="KW-1003">Cell membrane</keyword>
<evidence type="ECO:0000256" key="2">
    <source>
        <dbReference type="ARBA" id="ARBA00011006"/>
    </source>
</evidence>
<gene>
    <name evidence="8" type="ORF">CIL03_12650</name>
</gene>
<comment type="caution">
    <text evidence="8">The sequence shown here is derived from an EMBL/GenBank/DDBJ whole genome shotgun (WGS) entry which is preliminary data.</text>
</comment>
<dbReference type="GO" id="GO:0005886">
    <property type="term" value="C:plasma membrane"/>
    <property type="evidence" value="ECO:0007669"/>
    <property type="project" value="UniProtKB-SubCell"/>
</dbReference>
<evidence type="ECO:0000313" key="8">
    <source>
        <dbReference type="EMBL" id="OZU88488.1"/>
    </source>
</evidence>
<organism evidence="8 9">
    <name type="scientific">Virgibacillus indicus</name>
    <dbReference type="NCBI Taxonomy" id="2024554"/>
    <lineage>
        <taxon>Bacteria</taxon>
        <taxon>Bacillati</taxon>
        <taxon>Bacillota</taxon>
        <taxon>Bacilli</taxon>
        <taxon>Bacillales</taxon>
        <taxon>Bacillaceae</taxon>
        <taxon>Virgibacillus</taxon>
    </lineage>
</organism>
<keyword evidence="6 7" id="KW-0472">Membrane</keyword>
<dbReference type="EMBL" id="NPMS01000005">
    <property type="protein sequence ID" value="OZU88488.1"/>
    <property type="molecule type" value="Genomic_DNA"/>
</dbReference>
<dbReference type="RefSeq" id="WP_094886227.1">
    <property type="nucleotide sequence ID" value="NZ_NPMS01000005.1"/>
</dbReference>
<accession>A0A265N907</accession>
<evidence type="ECO:0000256" key="7">
    <source>
        <dbReference type="SAM" id="Phobius"/>
    </source>
</evidence>